<evidence type="ECO:0000313" key="6">
    <source>
        <dbReference type="Proteomes" id="UP001458880"/>
    </source>
</evidence>
<dbReference type="InterPro" id="IPR001283">
    <property type="entry name" value="CRISP-related"/>
</dbReference>
<dbReference type="PRINTS" id="PR00837">
    <property type="entry name" value="V5TPXLIKE"/>
</dbReference>
<comment type="subcellular location">
    <subcellularLocation>
        <location evidence="1">Secreted</location>
    </subcellularLocation>
</comment>
<feature type="domain" description="SCP" evidence="4">
    <location>
        <begin position="41"/>
        <end position="188"/>
    </location>
</feature>
<evidence type="ECO:0000256" key="2">
    <source>
        <dbReference type="ARBA" id="ARBA00022525"/>
    </source>
</evidence>
<dbReference type="Pfam" id="PF00188">
    <property type="entry name" value="CAP"/>
    <property type="match status" value="1"/>
</dbReference>
<evidence type="ECO:0000256" key="3">
    <source>
        <dbReference type="SAM" id="MobiDB-lite"/>
    </source>
</evidence>
<dbReference type="EMBL" id="JASPKY010000659">
    <property type="protein sequence ID" value="KAK9687149.1"/>
    <property type="molecule type" value="Genomic_DNA"/>
</dbReference>
<evidence type="ECO:0000259" key="4">
    <source>
        <dbReference type="SMART" id="SM00198"/>
    </source>
</evidence>
<dbReference type="PRINTS" id="PR00838">
    <property type="entry name" value="V5ALLERGEN"/>
</dbReference>
<name>A0AAW1ICW2_POPJA</name>
<keyword evidence="2" id="KW-0964">Secreted</keyword>
<protein>
    <submittedName>
        <fullName evidence="5">Cysteine-rich secretory protein family</fullName>
    </submittedName>
</protein>
<sequence>MIYPIDYCSLSCGGNTENIACKCPIGSECGSGYKLLLPDEETKEYIVKVHNDAREKVASGSTNVPGAGNMVALAYADDLQYTATCWAKQCVFQHDKCRRTENFQTAGQNLFASTGQCDGKSTFKQVVDAWYSEIQQASADCITSYNGCSGHFTQVVWAKTTHVGCSRMLANKKCLIACNYGPAGNMISAPVYDQNPGECEKESGYTHLCKAAKAIVSQSASPAADTPTSGGSDASGASGNSSTSAANIKLQLHQLMPVLPVITFLNIR</sequence>
<dbReference type="Proteomes" id="UP001458880">
    <property type="component" value="Unassembled WGS sequence"/>
</dbReference>
<dbReference type="AlphaFoldDB" id="A0AAW1ICW2"/>
<dbReference type="InterPro" id="IPR002413">
    <property type="entry name" value="V5_allergen-like"/>
</dbReference>
<gene>
    <name evidence="5" type="ORF">QE152_g36671</name>
</gene>
<dbReference type="InterPro" id="IPR014044">
    <property type="entry name" value="CAP_dom"/>
</dbReference>
<reference evidence="5 6" key="1">
    <citation type="journal article" date="2024" name="BMC Genomics">
        <title>De novo assembly and annotation of Popillia japonica's genome with initial clues to its potential as an invasive pest.</title>
        <authorList>
            <person name="Cucini C."/>
            <person name="Boschi S."/>
            <person name="Funari R."/>
            <person name="Cardaioli E."/>
            <person name="Iannotti N."/>
            <person name="Marturano G."/>
            <person name="Paoli F."/>
            <person name="Bruttini M."/>
            <person name="Carapelli A."/>
            <person name="Frati F."/>
            <person name="Nardi F."/>
        </authorList>
    </citation>
    <scope>NUCLEOTIDE SEQUENCE [LARGE SCALE GENOMIC DNA]</scope>
    <source>
        <strain evidence="5">DMR45628</strain>
    </source>
</reference>
<dbReference type="InterPro" id="IPR035940">
    <property type="entry name" value="CAP_sf"/>
</dbReference>
<dbReference type="Gene3D" id="3.40.33.10">
    <property type="entry name" value="CAP"/>
    <property type="match status" value="1"/>
</dbReference>
<dbReference type="PANTHER" id="PTHR10334">
    <property type="entry name" value="CYSTEINE-RICH SECRETORY PROTEIN-RELATED"/>
    <property type="match status" value="1"/>
</dbReference>
<feature type="compositionally biased region" description="Low complexity" evidence="3">
    <location>
        <begin position="228"/>
        <end position="240"/>
    </location>
</feature>
<dbReference type="SUPFAM" id="SSF55797">
    <property type="entry name" value="PR-1-like"/>
    <property type="match status" value="1"/>
</dbReference>
<evidence type="ECO:0000256" key="1">
    <source>
        <dbReference type="ARBA" id="ARBA00004613"/>
    </source>
</evidence>
<evidence type="ECO:0000313" key="5">
    <source>
        <dbReference type="EMBL" id="KAK9687149.1"/>
    </source>
</evidence>
<dbReference type="PROSITE" id="PS01009">
    <property type="entry name" value="CRISP_1"/>
    <property type="match status" value="1"/>
</dbReference>
<dbReference type="CDD" id="cd05380">
    <property type="entry name" value="CAP_euk"/>
    <property type="match status" value="1"/>
</dbReference>
<feature type="region of interest" description="Disordered" evidence="3">
    <location>
        <begin position="221"/>
        <end position="240"/>
    </location>
</feature>
<dbReference type="PROSITE" id="PS01010">
    <property type="entry name" value="CRISP_2"/>
    <property type="match status" value="1"/>
</dbReference>
<comment type="caution">
    <text evidence="5">The sequence shown here is derived from an EMBL/GenBank/DDBJ whole genome shotgun (WGS) entry which is preliminary data.</text>
</comment>
<proteinExistence type="predicted"/>
<dbReference type="SMART" id="SM00198">
    <property type="entry name" value="SCP"/>
    <property type="match status" value="1"/>
</dbReference>
<dbReference type="GO" id="GO:0005576">
    <property type="term" value="C:extracellular region"/>
    <property type="evidence" value="ECO:0007669"/>
    <property type="project" value="UniProtKB-SubCell"/>
</dbReference>
<dbReference type="InterPro" id="IPR018244">
    <property type="entry name" value="Allrgn_V5/Tpx1_CS"/>
</dbReference>
<organism evidence="5 6">
    <name type="scientific">Popillia japonica</name>
    <name type="common">Japanese beetle</name>
    <dbReference type="NCBI Taxonomy" id="7064"/>
    <lineage>
        <taxon>Eukaryota</taxon>
        <taxon>Metazoa</taxon>
        <taxon>Ecdysozoa</taxon>
        <taxon>Arthropoda</taxon>
        <taxon>Hexapoda</taxon>
        <taxon>Insecta</taxon>
        <taxon>Pterygota</taxon>
        <taxon>Neoptera</taxon>
        <taxon>Endopterygota</taxon>
        <taxon>Coleoptera</taxon>
        <taxon>Polyphaga</taxon>
        <taxon>Scarabaeiformia</taxon>
        <taxon>Scarabaeidae</taxon>
        <taxon>Rutelinae</taxon>
        <taxon>Popillia</taxon>
    </lineage>
</organism>
<accession>A0AAW1ICW2</accession>
<keyword evidence="6" id="KW-1185">Reference proteome</keyword>